<keyword evidence="2" id="KW-1185">Reference proteome</keyword>
<accession>A0A4C1Z9Z2</accession>
<evidence type="ECO:0000313" key="1">
    <source>
        <dbReference type="EMBL" id="GBP83924.1"/>
    </source>
</evidence>
<dbReference type="Proteomes" id="UP000299102">
    <property type="component" value="Unassembled WGS sequence"/>
</dbReference>
<dbReference type="EMBL" id="BGZK01001649">
    <property type="protein sequence ID" value="GBP83924.1"/>
    <property type="molecule type" value="Genomic_DNA"/>
</dbReference>
<protein>
    <submittedName>
        <fullName evidence="1">Uncharacterized protein</fullName>
    </submittedName>
</protein>
<sequence>MGKKLERGGLEYVRVKCAATSKTRDCGRLGILLFGGDRFIINSWSEKYERNIAQTHEIAETLDNLPELLEALSPIETPCCANESRSSIITPNRRVFTAPPSRSQFTTFHPITPATLPNQVQVGPSEIVPRFGYCVVPLRIRAGGGESGRHRVGTRRVHCSGDDLRLTRYGAP</sequence>
<comment type="caution">
    <text evidence="1">The sequence shown here is derived from an EMBL/GenBank/DDBJ whole genome shotgun (WGS) entry which is preliminary data.</text>
</comment>
<proteinExistence type="predicted"/>
<evidence type="ECO:0000313" key="2">
    <source>
        <dbReference type="Proteomes" id="UP000299102"/>
    </source>
</evidence>
<dbReference type="AlphaFoldDB" id="A0A4C1Z9Z2"/>
<organism evidence="1 2">
    <name type="scientific">Eumeta variegata</name>
    <name type="common">Bagworm moth</name>
    <name type="synonym">Eumeta japonica</name>
    <dbReference type="NCBI Taxonomy" id="151549"/>
    <lineage>
        <taxon>Eukaryota</taxon>
        <taxon>Metazoa</taxon>
        <taxon>Ecdysozoa</taxon>
        <taxon>Arthropoda</taxon>
        <taxon>Hexapoda</taxon>
        <taxon>Insecta</taxon>
        <taxon>Pterygota</taxon>
        <taxon>Neoptera</taxon>
        <taxon>Endopterygota</taxon>
        <taxon>Lepidoptera</taxon>
        <taxon>Glossata</taxon>
        <taxon>Ditrysia</taxon>
        <taxon>Tineoidea</taxon>
        <taxon>Psychidae</taxon>
        <taxon>Oiketicinae</taxon>
        <taxon>Eumeta</taxon>
    </lineage>
</organism>
<gene>
    <name evidence="1" type="ORF">EVAR_89646_1</name>
</gene>
<name>A0A4C1Z9Z2_EUMVA</name>
<reference evidence="1 2" key="1">
    <citation type="journal article" date="2019" name="Commun. Biol.">
        <title>The bagworm genome reveals a unique fibroin gene that provides high tensile strength.</title>
        <authorList>
            <person name="Kono N."/>
            <person name="Nakamura H."/>
            <person name="Ohtoshi R."/>
            <person name="Tomita M."/>
            <person name="Numata K."/>
            <person name="Arakawa K."/>
        </authorList>
    </citation>
    <scope>NUCLEOTIDE SEQUENCE [LARGE SCALE GENOMIC DNA]</scope>
</reference>